<sequence length="800" mass="90306">MAMAAVDADAPMRRRNSNPYLPPNMSELRVVLLGNRSILRSSMGNMILGENCFDVSGEPNCCQRVGTTTDDQKIILINTPDLQHPNLCEEKQAEFVKDLISCCDAGPHLFLLVLQPEDFTKEQKERLQFILELFDSPYKHTLTLISTSKEESSDVREEYLQDPLLGDFLSKSEYEFVQNIELEPSKLWPMINQVLGKNNGEYVGFHKKMDSYLELPSCHGNLKQDKESRSIPDGAKYAGMALFNYARRWWQYSRSGSQSVETAAPNFSIRIILLGKSEDKRAKLSNFIIGNEAFHSQPLSKQSVTTSSEWRGKSVLVVKTPDLFEMNEQMVREEMHRCWSMSIPGPNVLLLIVKPSDFTQGDADKLNFILSCFGQNSFKHSIIVFTHKEKQSNVLNQLVQKCRGRQYNMLEKNHGLLMETIAKTITENRESFLTFTEEPRGPQCEQIKPALNLVLCGRRGAGKTSAAKSILGLSELQSVSSHQSVRNQAEVCGRSVSVVELPALFEKPQKEVMQESLRSVTLCDPEGVHAFILVLPVNPLTDEDKGELLIIQKTFGSQVKDFTRILLFTVDVDPKDPHVVNFVEKDKDIQNLCQSCGGRYNIINIKNKQQISELLENIQVENNYFAENFVQAQMEKIIKLEEEVRSLTRWDSCYEQKKSPESLRIVLIGKTGSGKSSSGNTILGRKVFEAKLSPTSVTRLCQKVQGEVGGRPVFVVDTPGLFDTAVCHKDVYEEMVKCISLLAPGPHVFLLVIQIGRFTEEEMKTLTLIKESFGEKSEQFTIILFTRGDDLQRDDQTAGE</sequence>
<dbReference type="EMBL" id="CM012449">
    <property type="protein sequence ID" value="RVE64556.1"/>
    <property type="molecule type" value="Genomic_DNA"/>
</dbReference>
<proteinExistence type="inferred from homology"/>
<dbReference type="SUPFAM" id="SSF52540">
    <property type="entry name" value="P-loop containing nucleoside triphosphate hydrolases"/>
    <property type="match status" value="4"/>
</dbReference>
<reference evidence="6 7" key="2">
    <citation type="submission" date="2019-01" db="EMBL/GenBank/DDBJ databases">
        <title>A chromosome length genome reference of the Java medaka (oryzias javanicus).</title>
        <authorList>
            <person name="Herpin A."/>
            <person name="Takehana Y."/>
            <person name="Naruse K."/>
            <person name="Ansai S."/>
            <person name="Kawaguchi M."/>
        </authorList>
    </citation>
    <scope>NUCLEOTIDE SEQUENCE [LARGE SCALE GENOMIC DNA]</scope>
    <source>
        <strain evidence="6">RS831</strain>
        <tissue evidence="6">Whole body</tissue>
    </source>
</reference>
<accession>A0A437CP10</accession>
<dbReference type="InterPro" id="IPR045058">
    <property type="entry name" value="GIMA/IAN/Toc"/>
</dbReference>
<keyword evidence="7" id="KW-1185">Reference proteome</keyword>
<dbReference type="GO" id="GO:0005525">
    <property type="term" value="F:GTP binding"/>
    <property type="evidence" value="ECO:0007669"/>
    <property type="project" value="UniProtKB-KW"/>
</dbReference>
<dbReference type="PANTHER" id="PTHR10903:SF188">
    <property type="entry name" value="GTPASE IMAP FAMILY MEMBER 2-LIKE-RELATED"/>
    <property type="match status" value="1"/>
</dbReference>
<gene>
    <name evidence="6" type="ORF">OJAV_G00127040</name>
</gene>
<comment type="similarity">
    <text evidence="1">Belongs to the TRAFAC class TrmE-Era-EngA-EngB-Septin-like GTPase superfamily. AIG1/Toc34/Toc159-like paraseptin GTPase family. IAN subfamily.</text>
</comment>
<dbReference type="InterPro" id="IPR006703">
    <property type="entry name" value="G_AIG1"/>
</dbReference>
<dbReference type="Pfam" id="PF04548">
    <property type="entry name" value="AIG1"/>
    <property type="match status" value="4"/>
</dbReference>
<evidence type="ECO:0000256" key="1">
    <source>
        <dbReference type="ARBA" id="ARBA00008535"/>
    </source>
</evidence>
<evidence type="ECO:0000313" key="7">
    <source>
        <dbReference type="Proteomes" id="UP000283210"/>
    </source>
</evidence>
<dbReference type="AlphaFoldDB" id="A0A437CP10"/>
<name>A0A437CP10_ORYJA</name>
<evidence type="ECO:0000313" key="6">
    <source>
        <dbReference type="EMBL" id="RVE64556.1"/>
    </source>
</evidence>
<evidence type="ECO:0000256" key="4">
    <source>
        <dbReference type="SAM" id="MobiDB-lite"/>
    </source>
</evidence>
<reference evidence="6 7" key="1">
    <citation type="submission" date="2018-11" db="EMBL/GenBank/DDBJ databases">
        <authorList>
            <person name="Lopez-Roques C."/>
            <person name="Donnadieu C."/>
            <person name="Bouchez O."/>
            <person name="Klopp C."/>
            <person name="Cabau C."/>
            <person name="Zahm M."/>
        </authorList>
    </citation>
    <scope>NUCLEOTIDE SEQUENCE [LARGE SCALE GENOMIC DNA]</scope>
    <source>
        <strain evidence="6">RS831</strain>
        <tissue evidence="6">Whole body</tissue>
    </source>
</reference>
<dbReference type="OrthoDB" id="8954335at2759"/>
<evidence type="ECO:0000256" key="2">
    <source>
        <dbReference type="ARBA" id="ARBA00022741"/>
    </source>
</evidence>
<feature type="domain" description="AIG1-type G" evidence="5">
    <location>
        <begin position="448"/>
        <end position="658"/>
    </location>
</feature>
<dbReference type="InterPro" id="IPR027417">
    <property type="entry name" value="P-loop_NTPase"/>
</dbReference>
<evidence type="ECO:0000256" key="3">
    <source>
        <dbReference type="ARBA" id="ARBA00023134"/>
    </source>
</evidence>
<dbReference type="Gene3D" id="3.40.50.300">
    <property type="entry name" value="P-loop containing nucleotide triphosphate hydrolases"/>
    <property type="match status" value="4"/>
</dbReference>
<dbReference type="PROSITE" id="PS51720">
    <property type="entry name" value="G_AIG1"/>
    <property type="match status" value="2"/>
</dbReference>
<dbReference type="FunFam" id="3.40.50.300:FF:000366">
    <property type="entry name" value="GTPase, IMAP family member 2"/>
    <property type="match status" value="1"/>
</dbReference>
<dbReference type="PANTHER" id="PTHR10903">
    <property type="entry name" value="GTPASE, IMAP FAMILY MEMBER-RELATED"/>
    <property type="match status" value="1"/>
</dbReference>
<evidence type="ECO:0000259" key="5">
    <source>
        <dbReference type="PROSITE" id="PS51720"/>
    </source>
</evidence>
<feature type="region of interest" description="Disordered" evidence="4">
    <location>
        <begin position="1"/>
        <end position="20"/>
    </location>
</feature>
<protein>
    <recommendedName>
        <fullName evidence="5">AIG1-type G domain-containing protein</fullName>
    </recommendedName>
</protein>
<dbReference type="Proteomes" id="UP000283210">
    <property type="component" value="Chromosome 13"/>
</dbReference>
<feature type="domain" description="AIG1-type G" evidence="5">
    <location>
        <begin position="660"/>
        <end position="800"/>
    </location>
</feature>
<keyword evidence="2" id="KW-0547">Nucleotide-binding</keyword>
<organism evidence="6 7">
    <name type="scientific">Oryzias javanicus</name>
    <name type="common">Javanese ricefish</name>
    <name type="synonym">Aplocheilus javanicus</name>
    <dbReference type="NCBI Taxonomy" id="123683"/>
    <lineage>
        <taxon>Eukaryota</taxon>
        <taxon>Metazoa</taxon>
        <taxon>Chordata</taxon>
        <taxon>Craniata</taxon>
        <taxon>Vertebrata</taxon>
        <taxon>Euteleostomi</taxon>
        <taxon>Actinopterygii</taxon>
        <taxon>Neopterygii</taxon>
        <taxon>Teleostei</taxon>
        <taxon>Neoteleostei</taxon>
        <taxon>Acanthomorphata</taxon>
        <taxon>Ovalentaria</taxon>
        <taxon>Atherinomorphae</taxon>
        <taxon>Beloniformes</taxon>
        <taxon>Adrianichthyidae</taxon>
        <taxon>Oryziinae</taxon>
        <taxon>Oryzias</taxon>
    </lineage>
</organism>
<keyword evidence="3" id="KW-0342">GTP-binding</keyword>